<dbReference type="EMBL" id="BAABHM010000017">
    <property type="protein sequence ID" value="GAA4712896.1"/>
    <property type="molecule type" value="Genomic_DNA"/>
</dbReference>
<evidence type="ECO:0000313" key="1">
    <source>
        <dbReference type="EMBL" id="GAA4712896.1"/>
    </source>
</evidence>
<sequence>MAHVNDDELVASMMRVLEIDFQVVQHFAEDDTESVAQFRRCGRRAIRNLGYKARTHQTDPDLREDRLIVVHAMIANRSDDDDKRLEERAILLVQSMPSPFDRRSDP</sequence>
<dbReference type="Proteomes" id="UP001500843">
    <property type="component" value="Unassembled WGS sequence"/>
</dbReference>
<comment type="caution">
    <text evidence="1">The sequence shown here is derived from an EMBL/GenBank/DDBJ whole genome shotgun (WGS) entry which is preliminary data.</text>
</comment>
<name>A0ABP8XTQ2_9MICO</name>
<keyword evidence="2" id="KW-1185">Reference proteome</keyword>
<proteinExistence type="predicted"/>
<protein>
    <submittedName>
        <fullName evidence="1">Uncharacterized protein</fullName>
    </submittedName>
</protein>
<accession>A0ABP8XTQ2</accession>
<gene>
    <name evidence="1" type="ORF">GCM10023198_39800</name>
</gene>
<organism evidence="1 2">
    <name type="scientific">Promicromonospora umidemergens</name>
    <dbReference type="NCBI Taxonomy" id="629679"/>
    <lineage>
        <taxon>Bacteria</taxon>
        <taxon>Bacillati</taxon>
        <taxon>Actinomycetota</taxon>
        <taxon>Actinomycetes</taxon>
        <taxon>Micrococcales</taxon>
        <taxon>Promicromonosporaceae</taxon>
        <taxon>Promicromonospora</taxon>
    </lineage>
</organism>
<reference evidence="2" key="1">
    <citation type="journal article" date="2019" name="Int. J. Syst. Evol. Microbiol.">
        <title>The Global Catalogue of Microorganisms (GCM) 10K type strain sequencing project: providing services to taxonomists for standard genome sequencing and annotation.</title>
        <authorList>
            <consortium name="The Broad Institute Genomics Platform"/>
            <consortium name="The Broad Institute Genome Sequencing Center for Infectious Disease"/>
            <person name="Wu L."/>
            <person name="Ma J."/>
        </authorList>
    </citation>
    <scope>NUCLEOTIDE SEQUENCE [LARGE SCALE GENOMIC DNA]</scope>
    <source>
        <strain evidence="2">JCM 17975</strain>
    </source>
</reference>
<evidence type="ECO:0000313" key="2">
    <source>
        <dbReference type="Proteomes" id="UP001500843"/>
    </source>
</evidence>